<dbReference type="InterPro" id="IPR004942">
    <property type="entry name" value="Roadblock/LAMTOR2_dom"/>
</dbReference>
<comment type="caution">
    <text evidence="2">The sequence shown here is derived from an EMBL/GenBank/DDBJ whole genome shotgun (WGS) entry which is preliminary data.</text>
</comment>
<dbReference type="AlphaFoldDB" id="A0A8T4IVZ9"/>
<gene>
    <name evidence="2" type="ORF">KDA82_27120</name>
</gene>
<reference evidence="2" key="1">
    <citation type="submission" date="2021-04" db="EMBL/GenBank/DDBJ databases">
        <title>Sequencing of actinobacteria type strains.</title>
        <authorList>
            <person name="Nguyen G.-S."/>
            <person name="Wentzel A."/>
        </authorList>
    </citation>
    <scope>NUCLEOTIDE SEQUENCE</scope>
    <source>
        <strain evidence="2">DSM 42095</strain>
    </source>
</reference>
<dbReference type="PANTHER" id="PTHR36222:SF1">
    <property type="entry name" value="SERINE PROTEASE INHIBITOR RV3364C"/>
    <property type="match status" value="1"/>
</dbReference>
<protein>
    <submittedName>
        <fullName evidence="2">Roadblock/LC7 domain-containing protein</fullName>
    </submittedName>
</protein>
<dbReference type="SUPFAM" id="SSF103196">
    <property type="entry name" value="Roadblock/LC7 domain"/>
    <property type="match status" value="1"/>
</dbReference>
<feature type="domain" description="Roadblock/LAMTOR2" evidence="1">
    <location>
        <begin position="8"/>
        <end position="91"/>
    </location>
</feature>
<evidence type="ECO:0000313" key="2">
    <source>
        <dbReference type="EMBL" id="MBR7676611.1"/>
    </source>
</evidence>
<dbReference type="Gene3D" id="3.30.450.30">
    <property type="entry name" value="Dynein light chain 2a, cytoplasmic"/>
    <property type="match status" value="1"/>
</dbReference>
<evidence type="ECO:0000313" key="3">
    <source>
        <dbReference type="Proteomes" id="UP000675554"/>
    </source>
</evidence>
<keyword evidence="3" id="KW-1185">Reference proteome</keyword>
<sequence>MTPDNGPSWLLENLVRETPGAQSALLCSRDGLRLERYELTVTQADTLSSLLSGLYSLGRGTGKVLVDDPFGTVHQILVEHPLGLLAVMDAG</sequence>
<dbReference type="SMART" id="SM00960">
    <property type="entry name" value="Robl_LC7"/>
    <property type="match status" value="1"/>
</dbReference>
<dbReference type="InterPro" id="IPR053141">
    <property type="entry name" value="Mycobact_SerProt_Inhib_Rv3364c"/>
</dbReference>
<name>A0A8T4IVZ9_9ACTN</name>
<dbReference type="Proteomes" id="UP000675554">
    <property type="component" value="Unassembled WGS sequence"/>
</dbReference>
<dbReference type="Pfam" id="PF03259">
    <property type="entry name" value="Robl_LC7"/>
    <property type="match status" value="1"/>
</dbReference>
<dbReference type="PANTHER" id="PTHR36222">
    <property type="entry name" value="SERINE PROTEASE INHIBITOR RV3364C"/>
    <property type="match status" value="1"/>
</dbReference>
<evidence type="ECO:0000259" key="1">
    <source>
        <dbReference type="SMART" id="SM00960"/>
    </source>
</evidence>
<proteinExistence type="predicted"/>
<organism evidence="2 3">
    <name type="scientific">Streptomyces daliensis</name>
    <dbReference type="NCBI Taxonomy" id="299421"/>
    <lineage>
        <taxon>Bacteria</taxon>
        <taxon>Bacillati</taxon>
        <taxon>Actinomycetota</taxon>
        <taxon>Actinomycetes</taxon>
        <taxon>Kitasatosporales</taxon>
        <taxon>Streptomycetaceae</taxon>
        <taxon>Streptomyces</taxon>
    </lineage>
</organism>
<accession>A0A8T4IVZ9</accession>
<dbReference type="EMBL" id="JAGSMN010000699">
    <property type="protein sequence ID" value="MBR7676611.1"/>
    <property type="molecule type" value="Genomic_DNA"/>
</dbReference>
<feature type="non-terminal residue" evidence="2">
    <location>
        <position position="91"/>
    </location>
</feature>